<accession>A0A3D4Z6W3</accession>
<dbReference type="InterPro" id="IPR058792">
    <property type="entry name" value="Beta-barrel_RND_2"/>
</dbReference>
<organism evidence="5 7">
    <name type="scientific">Odoribacter splanchnicus</name>
    <dbReference type="NCBI Taxonomy" id="28118"/>
    <lineage>
        <taxon>Bacteria</taxon>
        <taxon>Pseudomonadati</taxon>
        <taxon>Bacteroidota</taxon>
        <taxon>Bacteroidia</taxon>
        <taxon>Bacteroidales</taxon>
        <taxon>Odoribacteraceae</taxon>
        <taxon>Odoribacter</taxon>
    </lineage>
</organism>
<proteinExistence type="inferred from homology"/>
<dbReference type="Proteomes" id="UP000283426">
    <property type="component" value="Unassembled WGS sequence"/>
</dbReference>
<dbReference type="EMBL" id="QSCO01000031">
    <property type="protein sequence ID" value="RGY03864.1"/>
    <property type="molecule type" value="Genomic_DNA"/>
</dbReference>
<dbReference type="Pfam" id="PF25954">
    <property type="entry name" value="Beta-barrel_RND_2"/>
    <property type="match status" value="1"/>
</dbReference>
<protein>
    <submittedName>
        <fullName evidence="5">Efflux RND transporter periplasmic adaptor subunit</fullName>
    </submittedName>
</protein>
<evidence type="ECO:0000313" key="3">
    <source>
        <dbReference type="EMBL" id="MDB9223836.1"/>
    </source>
</evidence>
<name>A0A3D4Z6W3_9BACT</name>
<dbReference type="SUPFAM" id="SSF111369">
    <property type="entry name" value="HlyD-like secretion proteins"/>
    <property type="match status" value="1"/>
</dbReference>
<evidence type="ECO:0000256" key="1">
    <source>
        <dbReference type="ARBA" id="ARBA00009477"/>
    </source>
</evidence>
<dbReference type="EMBL" id="QRYW01000008">
    <property type="protein sequence ID" value="RGV28574.1"/>
    <property type="molecule type" value="Genomic_DNA"/>
</dbReference>
<dbReference type="Proteomes" id="UP000284434">
    <property type="component" value="Unassembled WGS sequence"/>
</dbReference>
<reference evidence="3" key="2">
    <citation type="submission" date="2023-01" db="EMBL/GenBank/DDBJ databases">
        <title>Human gut microbiome strain richness.</title>
        <authorList>
            <person name="Chen-Liaw A."/>
        </authorList>
    </citation>
    <scope>NUCLEOTIDE SEQUENCE</scope>
    <source>
        <strain evidence="3">RTP21484st1_B7_RTP21484_190118</strain>
    </source>
</reference>
<dbReference type="Gene3D" id="2.40.50.100">
    <property type="match status" value="1"/>
</dbReference>
<dbReference type="NCBIfam" id="TIGR01730">
    <property type="entry name" value="RND_mfp"/>
    <property type="match status" value="1"/>
</dbReference>
<gene>
    <name evidence="4" type="ORF">DWW24_04885</name>
    <name evidence="5" type="ORF">DXA53_17580</name>
    <name evidence="3" type="ORF">PN645_12570</name>
</gene>
<comment type="caution">
    <text evidence="5">The sequence shown here is derived from an EMBL/GenBank/DDBJ whole genome shotgun (WGS) entry which is preliminary data.</text>
</comment>
<dbReference type="PANTHER" id="PTHR30469">
    <property type="entry name" value="MULTIDRUG RESISTANCE PROTEIN MDTA"/>
    <property type="match status" value="1"/>
</dbReference>
<dbReference type="GeneID" id="61275217"/>
<dbReference type="Gene3D" id="2.40.420.20">
    <property type="match status" value="1"/>
</dbReference>
<dbReference type="InterPro" id="IPR006143">
    <property type="entry name" value="RND_pump_MFP"/>
</dbReference>
<sequence>MNKIAFFALMLALGLVGGCGNKKEEKKEEKDLARISQKQDKIEVKAAKVRLAPFEMELVSNGKVNARRKAVLAFITNDVVRKVHVKNGERVKKGDPIVSVDELKAGQQLEAARLSWEKAKLELRGRLMNEGINSLEDTLDERVISKTRLENIKLQIGYTSAAKEYEKAVYDYSNITVYAPFDGVIADLEVKEYNQSSAYKEVCSVIDDATMEIVFNVLETEIAHLKAGMEVEITPYANDKVTLKGTVTEVNPKIDENGMVKVRATTDNPEAVLVDGMNVSILAKRQIADKLIVPKTAVLPRQGRKVVFVYENGRAIWKYVETGFENSREVCIESGLKEGEEAIYENNLGLSHECEVTLINKKE</sequence>
<evidence type="ECO:0000313" key="4">
    <source>
        <dbReference type="EMBL" id="RGV28574.1"/>
    </source>
</evidence>
<dbReference type="Proteomes" id="UP001212263">
    <property type="component" value="Unassembled WGS sequence"/>
</dbReference>
<dbReference type="PANTHER" id="PTHR30469:SF38">
    <property type="entry name" value="HLYD FAMILY SECRETION PROTEIN"/>
    <property type="match status" value="1"/>
</dbReference>
<dbReference type="Gene3D" id="2.40.30.170">
    <property type="match status" value="1"/>
</dbReference>
<dbReference type="RefSeq" id="WP_013612189.1">
    <property type="nucleotide sequence ID" value="NZ_JADMYR010000002.1"/>
</dbReference>
<dbReference type="OMA" id="QWLYVET"/>
<dbReference type="PROSITE" id="PS51257">
    <property type="entry name" value="PROKAR_LIPOPROTEIN"/>
    <property type="match status" value="1"/>
</dbReference>
<dbReference type="AlphaFoldDB" id="A0A3D4Z6W3"/>
<evidence type="ECO:0000313" key="7">
    <source>
        <dbReference type="Proteomes" id="UP000284434"/>
    </source>
</evidence>
<dbReference type="GO" id="GO:0015562">
    <property type="term" value="F:efflux transmembrane transporter activity"/>
    <property type="evidence" value="ECO:0007669"/>
    <property type="project" value="TreeGrafter"/>
</dbReference>
<comment type="similarity">
    <text evidence="1">Belongs to the membrane fusion protein (MFP) (TC 8.A.1) family.</text>
</comment>
<dbReference type="GO" id="GO:1990281">
    <property type="term" value="C:efflux pump complex"/>
    <property type="evidence" value="ECO:0007669"/>
    <property type="project" value="TreeGrafter"/>
</dbReference>
<feature type="domain" description="CusB-like beta-barrel" evidence="2">
    <location>
        <begin position="214"/>
        <end position="281"/>
    </location>
</feature>
<dbReference type="EMBL" id="JAQMRD010000016">
    <property type="protein sequence ID" value="MDB9223836.1"/>
    <property type="molecule type" value="Genomic_DNA"/>
</dbReference>
<evidence type="ECO:0000313" key="5">
    <source>
        <dbReference type="EMBL" id="RGY03864.1"/>
    </source>
</evidence>
<evidence type="ECO:0000259" key="2">
    <source>
        <dbReference type="Pfam" id="PF25954"/>
    </source>
</evidence>
<reference evidence="6 7" key="1">
    <citation type="submission" date="2018-08" db="EMBL/GenBank/DDBJ databases">
        <title>A genome reference for cultivated species of the human gut microbiota.</title>
        <authorList>
            <person name="Zou Y."/>
            <person name="Xue W."/>
            <person name="Luo G."/>
        </authorList>
    </citation>
    <scope>NUCLEOTIDE SEQUENCE [LARGE SCALE GENOMIC DNA]</scope>
    <source>
        <strain evidence="4 6">AF14-6AC</strain>
        <strain evidence="5 7">OF03-11</strain>
    </source>
</reference>
<evidence type="ECO:0000313" key="6">
    <source>
        <dbReference type="Proteomes" id="UP000283426"/>
    </source>
</evidence>